<evidence type="ECO:0000256" key="1">
    <source>
        <dbReference type="ARBA" id="ARBA00004162"/>
    </source>
</evidence>
<feature type="domain" description="RsgI N-terminal anti-sigma" evidence="8">
    <location>
        <begin position="1"/>
        <end position="47"/>
    </location>
</feature>
<evidence type="ECO:0000256" key="2">
    <source>
        <dbReference type="ARBA" id="ARBA00022475"/>
    </source>
</evidence>
<dbReference type="EMBL" id="QNRX01000007">
    <property type="protein sequence ID" value="RBP65358.1"/>
    <property type="molecule type" value="Genomic_DNA"/>
</dbReference>
<feature type="compositionally biased region" description="Basic and acidic residues" evidence="6">
    <location>
        <begin position="310"/>
        <end position="337"/>
    </location>
</feature>
<dbReference type="AlphaFoldDB" id="A0A366I817"/>
<organism evidence="9 10">
    <name type="scientific">Alkalibaculum bacchi</name>
    <dbReference type="NCBI Taxonomy" id="645887"/>
    <lineage>
        <taxon>Bacteria</taxon>
        <taxon>Bacillati</taxon>
        <taxon>Bacillota</taxon>
        <taxon>Clostridia</taxon>
        <taxon>Eubacteriales</taxon>
        <taxon>Eubacteriaceae</taxon>
        <taxon>Alkalibaculum</taxon>
    </lineage>
</organism>
<dbReference type="PROSITE" id="PS51849">
    <property type="entry name" value="RSGI_N"/>
    <property type="match status" value="1"/>
</dbReference>
<feature type="transmembrane region" description="Helical" evidence="7">
    <location>
        <begin position="49"/>
        <end position="69"/>
    </location>
</feature>
<evidence type="ECO:0000256" key="5">
    <source>
        <dbReference type="ARBA" id="ARBA00023136"/>
    </source>
</evidence>
<keyword evidence="10" id="KW-1185">Reference proteome</keyword>
<protein>
    <recommendedName>
        <fullName evidence="8">RsgI N-terminal anti-sigma domain-containing protein</fullName>
    </recommendedName>
</protein>
<feature type="compositionally biased region" description="Low complexity" evidence="6">
    <location>
        <begin position="355"/>
        <end position="374"/>
    </location>
</feature>
<sequence length="374" mass="41519">MKSVIVEIKDGFAAVLSDNGCIEKIKDNNYSIGQVIDLERGKVKKSKKLAIMASTAATFVMLCGAGVWASTSPYSYVSLDVNPSIEFTLNRFDRVLSVEAVNPDGEEILKKVSLDEIKYEKVDKALTEAINAIYEEGYFKDDVEGDVEGGLVIATYGQEEEESEELAEEIKENIILPTEETDETNETPIDDNIENDEYAENEENAEGISVEVTSVGLQRVQKARELGVTPGKLNLVQKLQASAENPEDFNMEEWLDKPVKEIMKATKENKKALKASAKSDVEEENIEEATDITTDDAITETSTSEEQTADNERMDKKNDKNDKKDKKDKKDNKDKVGKINNANKKNDNANKKNDNANQKSNNNAAKGNGNKNKK</sequence>
<dbReference type="GO" id="GO:0005886">
    <property type="term" value="C:plasma membrane"/>
    <property type="evidence" value="ECO:0007669"/>
    <property type="project" value="UniProtKB-SubCell"/>
</dbReference>
<keyword evidence="3 7" id="KW-0812">Transmembrane</keyword>
<evidence type="ECO:0000313" key="9">
    <source>
        <dbReference type="EMBL" id="RBP65358.1"/>
    </source>
</evidence>
<evidence type="ECO:0000256" key="3">
    <source>
        <dbReference type="ARBA" id="ARBA00022692"/>
    </source>
</evidence>
<dbReference type="OrthoDB" id="9800626at2"/>
<dbReference type="InterPro" id="IPR024449">
    <property type="entry name" value="Anti-sigma_RsgI_N"/>
</dbReference>
<keyword evidence="5 7" id="KW-0472">Membrane</keyword>
<reference evidence="9 10" key="1">
    <citation type="submission" date="2018-06" db="EMBL/GenBank/DDBJ databases">
        <title>Genomic Encyclopedia of Type Strains, Phase IV (KMG-IV): sequencing the most valuable type-strain genomes for metagenomic binning, comparative biology and taxonomic classification.</title>
        <authorList>
            <person name="Goeker M."/>
        </authorList>
    </citation>
    <scope>NUCLEOTIDE SEQUENCE [LARGE SCALE GENOMIC DNA]</scope>
    <source>
        <strain evidence="9 10">DSM 22112</strain>
    </source>
</reference>
<evidence type="ECO:0000256" key="6">
    <source>
        <dbReference type="SAM" id="MobiDB-lite"/>
    </source>
</evidence>
<feature type="region of interest" description="Disordered" evidence="6">
    <location>
        <begin position="272"/>
        <end position="374"/>
    </location>
</feature>
<proteinExistence type="predicted"/>
<dbReference type="Pfam" id="PF23750">
    <property type="entry name" value="RsgI_M"/>
    <property type="match status" value="1"/>
</dbReference>
<evidence type="ECO:0000256" key="4">
    <source>
        <dbReference type="ARBA" id="ARBA00022989"/>
    </source>
</evidence>
<evidence type="ECO:0000313" key="10">
    <source>
        <dbReference type="Proteomes" id="UP000253490"/>
    </source>
</evidence>
<evidence type="ECO:0000256" key="7">
    <source>
        <dbReference type="SAM" id="Phobius"/>
    </source>
</evidence>
<keyword evidence="4 7" id="KW-1133">Transmembrane helix</keyword>
<name>A0A366I817_9FIRM</name>
<feature type="compositionally biased region" description="Basic and acidic residues" evidence="6">
    <location>
        <begin position="344"/>
        <end position="354"/>
    </location>
</feature>
<keyword evidence="2" id="KW-1003">Cell membrane</keyword>
<comment type="caution">
    <text evidence="9">The sequence shown here is derived from an EMBL/GenBank/DDBJ whole genome shotgun (WGS) entry which is preliminary data.</text>
</comment>
<dbReference type="InterPro" id="IPR055431">
    <property type="entry name" value="RsgI_M"/>
</dbReference>
<gene>
    <name evidence="9" type="ORF">DES36_10798</name>
</gene>
<accession>A0A366I817</accession>
<dbReference type="RefSeq" id="WP_113920475.1">
    <property type="nucleotide sequence ID" value="NZ_QNRX01000007.1"/>
</dbReference>
<comment type="subcellular location">
    <subcellularLocation>
        <location evidence="1">Cell membrane</location>
        <topology evidence="1">Single-pass membrane protein</topology>
    </subcellularLocation>
</comment>
<feature type="compositionally biased region" description="Acidic residues" evidence="6">
    <location>
        <begin position="281"/>
        <end position="298"/>
    </location>
</feature>
<evidence type="ECO:0000259" key="8">
    <source>
        <dbReference type="PROSITE" id="PS51849"/>
    </source>
</evidence>
<dbReference type="Proteomes" id="UP000253490">
    <property type="component" value="Unassembled WGS sequence"/>
</dbReference>